<evidence type="ECO:0000313" key="9">
    <source>
        <dbReference type="Proteomes" id="UP000800092"/>
    </source>
</evidence>
<evidence type="ECO:0000256" key="6">
    <source>
        <dbReference type="SAM" id="MobiDB-lite"/>
    </source>
</evidence>
<dbReference type="PROSITE" id="PS51892">
    <property type="entry name" value="SUBTILASE"/>
    <property type="match status" value="1"/>
</dbReference>
<keyword evidence="9" id="KW-1185">Reference proteome</keyword>
<reference evidence="8" key="1">
    <citation type="journal article" date="2020" name="Stud. Mycol.">
        <title>101 Dothideomycetes genomes: a test case for predicting lifestyles and emergence of pathogens.</title>
        <authorList>
            <person name="Haridas S."/>
            <person name="Albert R."/>
            <person name="Binder M."/>
            <person name="Bloem J."/>
            <person name="Labutti K."/>
            <person name="Salamov A."/>
            <person name="Andreopoulos B."/>
            <person name="Baker S."/>
            <person name="Barry K."/>
            <person name="Bills G."/>
            <person name="Bluhm B."/>
            <person name="Cannon C."/>
            <person name="Castanera R."/>
            <person name="Culley D."/>
            <person name="Daum C."/>
            <person name="Ezra D."/>
            <person name="Gonzalez J."/>
            <person name="Henrissat B."/>
            <person name="Kuo A."/>
            <person name="Liang C."/>
            <person name="Lipzen A."/>
            <person name="Lutzoni F."/>
            <person name="Magnuson J."/>
            <person name="Mondo S."/>
            <person name="Nolan M."/>
            <person name="Ohm R."/>
            <person name="Pangilinan J."/>
            <person name="Park H.-J."/>
            <person name="Ramirez L."/>
            <person name="Alfaro M."/>
            <person name="Sun H."/>
            <person name="Tritt A."/>
            <person name="Yoshinaga Y."/>
            <person name="Zwiers L.-H."/>
            <person name="Turgeon B."/>
            <person name="Goodwin S."/>
            <person name="Spatafora J."/>
            <person name="Crous P."/>
            <person name="Grigoriev I."/>
        </authorList>
    </citation>
    <scope>NUCLEOTIDE SEQUENCE</scope>
    <source>
        <strain evidence="8">Tuck. ex Michener</strain>
    </source>
</reference>
<dbReference type="OrthoDB" id="206201at2759"/>
<protein>
    <submittedName>
        <fullName evidence="8">Subtilisin-like protein</fullName>
    </submittedName>
</protein>
<dbReference type="SUPFAM" id="SSF52743">
    <property type="entry name" value="Subtilisin-like"/>
    <property type="match status" value="1"/>
</dbReference>
<gene>
    <name evidence="8" type="ORF">EV356DRAFT_569341</name>
</gene>
<dbReference type="PROSITE" id="PS00136">
    <property type="entry name" value="SUBTILASE_ASP"/>
    <property type="match status" value="1"/>
</dbReference>
<dbReference type="InterPro" id="IPR000209">
    <property type="entry name" value="Peptidase_S8/S53_dom"/>
</dbReference>
<dbReference type="PANTHER" id="PTHR43806:SF11">
    <property type="entry name" value="CEREVISIN-RELATED"/>
    <property type="match status" value="1"/>
</dbReference>
<dbReference type="InterPro" id="IPR036852">
    <property type="entry name" value="Peptidase_S8/S53_dom_sf"/>
</dbReference>
<proteinExistence type="inferred from homology"/>
<keyword evidence="2 5" id="KW-0645">Protease</keyword>
<feature type="region of interest" description="Disordered" evidence="6">
    <location>
        <begin position="317"/>
        <end position="351"/>
    </location>
</feature>
<dbReference type="InterPro" id="IPR050131">
    <property type="entry name" value="Peptidase_S8_subtilisin-like"/>
</dbReference>
<evidence type="ECO:0000259" key="7">
    <source>
        <dbReference type="Pfam" id="PF00082"/>
    </source>
</evidence>
<comment type="similarity">
    <text evidence="1 5">Belongs to the peptidase S8 family.</text>
</comment>
<evidence type="ECO:0000256" key="1">
    <source>
        <dbReference type="ARBA" id="ARBA00011073"/>
    </source>
</evidence>
<keyword evidence="3 5" id="KW-0378">Hydrolase</keyword>
<evidence type="ECO:0000256" key="3">
    <source>
        <dbReference type="ARBA" id="ARBA00022801"/>
    </source>
</evidence>
<dbReference type="GO" id="GO:0004252">
    <property type="term" value="F:serine-type endopeptidase activity"/>
    <property type="evidence" value="ECO:0007669"/>
    <property type="project" value="UniProtKB-UniRule"/>
</dbReference>
<dbReference type="PRINTS" id="PR00723">
    <property type="entry name" value="SUBTILISIN"/>
</dbReference>
<dbReference type="InterPro" id="IPR015500">
    <property type="entry name" value="Peptidase_S8_subtilisin-rel"/>
</dbReference>
<evidence type="ECO:0000256" key="2">
    <source>
        <dbReference type="ARBA" id="ARBA00022670"/>
    </source>
</evidence>
<dbReference type="AlphaFoldDB" id="A0A6A6H1B8"/>
<dbReference type="EMBL" id="ML991823">
    <property type="protein sequence ID" value="KAF2231772.1"/>
    <property type="molecule type" value="Genomic_DNA"/>
</dbReference>
<evidence type="ECO:0000256" key="4">
    <source>
        <dbReference type="ARBA" id="ARBA00022825"/>
    </source>
</evidence>
<sequence length="351" mass="37933">MTHMNDGELSSSALLHSKRWETGLVRRPYWNLEMVTTPKKVTLGKGRVNPIRTVRGPGRGVNAYVLDTGIRLTHQVFMGRASNFQNRTTTPYCRSGDLSMHDNSNTSHGTGVASLIGGWNGGYSISLANVINVKVFCEDEAENSLVAKAISDITAEHRAFVQDRPSWFKGSIINMSFGLPDHSPLVERVVKEASNAGILMIASAGNAEAGVPAEVASAHFPCNITEVICVTSCNRTYGWSRFANYGKGVDIIAPGERVALAHSASDKMGWFQSGTSLATPIVGSVLANFMAYEGLVMDTKTVRKRMFDNAVKNVIGGLPKGRGKNRTPNLLVNIPTNRRNPRGPPYSGAPS</sequence>
<dbReference type="GO" id="GO:0006508">
    <property type="term" value="P:proteolysis"/>
    <property type="evidence" value="ECO:0007669"/>
    <property type="project" value="UniProtKB-KW"/>
</dbReference>
<name>A0A6A6H1B8_VIRVR</name>
<feature type="domain" description="Peptidase S8/S53" evidence="7">
    <location>
        <begin position="59"/>
        <end position="315"/>
    </location>
</feature>
<keyword evidence="4 5" id="KW-0720">Serine protease</keyword>
<dbReference type="Proteomes" id="UP000800092">
    <property type="component" value="Unassembled WGS sequence"/>
</dbReference>
<feature type="active site" description="Charge relay system" evidence="5">
    <location>
        <position position="108"/>
    </location>
</feature>
<dbReference type="InterPro" id="IPR023827">
    <property type="entry name" value="Peptidase_S8_Asp-AS"/>
</dbReference>
<evidence type="ECO:0000313" key="8">
    <source>
        <dbReference type="EMBL" id="KAF2231772.1"/>
    </source>
</evidence>
<feature type="active site" description="Charge relay system" evidence="5">
    <location>
        <position position="276"/>
    </location>
</feature>
<organism evidence="8 9">
    <name type="scientific">Viridothelium virens</name>
    <name type="common">Speckled blister lichen</name>
    <name type="synonym">Trypethelium virens</name>
    <dbReference type="NCBI Taxonomy" id="1048519"/>
    <lineage>
        <taxon>Eukaryota</taxon>
        <taxon>Fungi</taxon>
        <taxon>Dikarya</taxon>
        <taxon>Ascomycota</taxon>
        <taxon>Pezizomycotina</taxon>
        <taxon>Dothideomycetes</taxon>
        <taxon>Dothideomycetes incertae sedis</taxon>
        <taxon>Trypetheliales</taxon>
        <taxon>Trypetheliaceae</taxon>
        <taxon>Viridothelium</taxon>
    </lineage>
</organism>
<dbReference type="Gene3D" id="3.40.50.200">
    <property type="entry name" value="Peptidase S8/S53 domain"/>
    <property type="match status" value="1"/>
</dbReference>
<evidence type="ECO:0000256" key="5">
    <source>
        <dbReference type="PROSITE-ProRule" id="PRU01240"/>
    </source>
</evidence>
<dbReference type="PANTHER" id="PTHR43806">
    <property type="entry name" value="PEPTIDASE S8"/>
    <property type="match status" value="1"/>
</dbReference>
<accession>A0A6A6H1B8</accession>
<feature type="compositionally biased region" description="Polar residues" evidence="6">
    <location>
        <begin position="326"/>
        <end position="338"/>
    </location>
</feature>
<feature type="active site" description="Charge relay system" evidence="5">
    <location>
        <position position="67"/>
    </location>
</feature>
<dbReference type="Pfam" id="PF00082">
    <property type="entry name" value="Peptidase_S8"/>
    <property type="match status" value="1"/>
</dbReference>